<comment type="caution">
    <text evidence="2">The sequence shown here is derived from an EMBL/GenBank/DDBJ whole genome shotgun (WGS) entry which is preliminary data.</text>
</comment>
<evidence type="ECO:0008006" key="4">
    <source>
        <dbReference type="Google" id="ProtNLM"/>
    </source>
</evidence>
<gene>
    <name evidence="2" type="ORF">ACFSR9_01320</name>
</gene>
<reference evidence="3" key="1">
    <citation type="journal article" date="2019" name="Int. J. Syst. Evol. Microbiol.">
        <title>The Global Catalogue of Microorganisms (GCM) 10K type strain sequencing project: providing services to taxonomists for standard genome sequencing and annotation.</title>
        <authorList>
            <consortium name="The Broad Institute Genomics Platform"/>
            <consortium name="The Broad Institute Genome Sequencing Center for Infectious Disease"/>
            <person name="Wu L."/>
            <person name="Ma J."/>
        </authorList>
    </citation>
    <scope>NUCLEOTIDE SEQUENCE [LARGE SCALE GENOMIC DNA]</scope>
    <source>
        <strain evidence="3">KCTC 33842</strain>
    </source>
</reference>
<evidence type="ECO:0000256" key="1">
    <source>
        <dbReference type="SAM" id="MobiDB-lite"/>
    </source>
</evidence>
<evidence type="ECO:0000313" key="2">
    <source>
        <dbReference type="EMBL" id="MFD2608081.1"/>
    </source>
</evidence>
<keyword evidence="3" id="KW-1185">Reference proteome</keyword>
<name>A0ABW5NYG7_9DEIO</name>
<accession>A0ABW5NYG7</accession>
<dbReference type="InterPro" id="IPR036388">
    <property type="entry name" value="WH-like_DNA-bd_sf"/>
</dbReference>
<dbReference type="Gene3D" id="1.10.10.10">
    <property type="entry name" value="Winged helix-like DNA-binding domain superfamily/Winged helix DNA-binding domain"/>
    <property type="match status" value="1"/>
</dbReference>
<protein>
    <recommendedName>
        <fullName evidence="4">XRE family transcriptional regulator</fullName>
    </recommendedName>
</protein>
<evidence type="ECO:0000313" key="3">
    <source>
        <dbReference type="Proteomes" id="UP001597475"/>
    </source>
</evidence>
<organism evidence="2 3">
    <name type="scientific">Deinococcus taklimakanensis</name>
    <dbReference type="NCBI Taxonomy" id="536443"/>
    <lineage>
        <taxon>Bacteria</taxon>
        <taxon>Thermotogati</taxon>
        <taxon>Deinococcota</taxon>
        <taxon>Deinococci</taxon>
        <taxon>Deinococcales</taxon>
        <taxon>Deinococcaceae</taxon>
        <taxon>Deinococcus</taxon>
    </lineage>
</organism>
<proteinExistence type="predicted"/>
<dbReference type="RefSeq" id="WP_386842308.1">
    <property type="nucleotide sequence ID" value="NZ_JBHUMK010000007.1"/>
</dbReference>
<dbReference type="EMBL" id="JBHUMK010000007">
    <property type="protein sequence ID" value="MFD2608081.1"/>
    <property type="molecule type" value="Genomic_DNA"/>
</dbReference>
<sequence length="43" mass="4910">MKEFCRKNQLDPSTMTKVSRGKQDNHKGWTCRRLGWGADLSAA</sequence>
<feature type="region of interest" description="Disordered" evidence="1">
    <location>
        <begin position="1"/>
        <end position="26"/>
    </location>
</feature>
<dbReference type="Proteomes" id="UP001597475">
    <property type="component" value="Unassembled WGS sequence"/>
</dbReference>